<evidence type="ECO:0000313" key="3">
    <source>
        <dbReference type="EMBL" id="SSY80724.1"/>
    </source>
</evidence>
<dbReference type="Gene3D" id="3.40.50.720">
    <property type="entry name" value="NAD(P)-binding Rossmann-like Domain"/>
    <property type="match status" value="1"/>
</dbReference>
<dbReference type="EC" id="1.-.-.-" evidence="3"/>
<dbReference type="SUPFAM" id="SSF51735">
    <property type="entry name" value="NAD(P)-binding Rossmann-fold domains"/>
    <property type="match status" value="1"/>
</dbReference>
<dbReference type="Proteomes" id="UP000254209">
    <property type="component" value="Unassembled WGS sequence"/>
</dbReference>
<dbReference type="AlphaFoldDB" id="A0A376BWJ6"/>
<dbReference type="RefSeq" id="WP_034291023.1">
    <property type="nucleotide sequence ID" value="NZ_CP091519.2"/>
</dbReference>
<dbReference type="NCBIfam" id="NF006431">
    <property type="entry name" value="PRK08703.1"/>
    <property type="match status" value="1"/>
</dbReference>
<dbReference type="InterPro" id="IPR036291">
    <property type="entry name" value="NAD(P)-bd_dom_sf"/>
</dbReference>
<dbReference type="PANTHER" id="PTHR44196">
    <property type="entry name" value="DEHYDROGENASE/REDUCTASE SDR FAMILY MEMBER 7B"/>
    <property type="match status" value="1"/>
</dbReference>
<dbReference type="GO" id="GO:0016491">
    <property type="term" value="F:oxidoreductase activity"/>
    <property type="evidence" value="ECO:0007669"/>
    <property type="project" value="UniProtKB-KW"/>
</dbReference>
<comment type="similarity">
    <text evidence="1">Belongs to the short-chain dehydrogenases/reductases (SDR) family.</text>
</comment>
<protein>
    <submittedName>
        <fullName evidence="3">Uncharacterized oxidoreductase yciK</fullName>
        <ecNumber evidence="3">1.-.-.-</ecNumber>
    </submittedName>
</protein>
<evidence type="ECO:0000313" key="4">
    <source>
        <dbReference type="Proteomes" id="UP000254209"/>
    </source>
</evidence>
<dbReference type="STRING" id="1120980.GCA_000745955_00327"/>
<accession>A0A376BWJ6</accession>
<organism evidence="3 4">
    <name type="scientific">Alysiella crassa</name>
    <dbReference type="NCBI Taxonomy" id="153491"/>
    <lineage>
        <taxon>Bacteria</taxon>
        <taxon>Pseudomonadati</taxon>
        <taxon>Pseudomonadota</taxon>
        <taxon>Betaproteobacteria</taxon>
        <taxon>Neisseriales</taxon>
        <taxon>Neisseriaceae</taxon>
        <taxon>Alysiella</taxon>
    </lineage>
</organism>
<dbReference type="PRINTS" id="PR00081">
    <property type="entry name" value="GDHRDH"/>
</dbReference>
<dbReference type="OrthoDB" id="9790785at2"/>
<evidence type="ECO:0000256" key="2">
    <source>
        <dbReference type="ARBA" id="ARBA00023002"/>
    </source>
</evidence>
<proteinExistence type="inferred from homology"/>
<sequence>MSDLALQNKHILVTGASQGLGEQVAKAVAAAGATVILVARSQKRLEKVYDDIVALGGQEPFAIVFDLMTAKEDEFAQLAATIAQATGGKLDGVVHCASYFYAVSPLDFQTVDEWINQYRINTVAPMGLNRALFPMLKESPDASVVFVGETHGELPKAYWGGFGASKAGVNYLCKVSADEWERFTHLRANVLVPGAINSPQRVKTHPGETASERKNMTDITPAFVWWLSEASKGRTGEIVYL</sequence>
<name>A0A376BWJ6_9NEIS</name>
<keyword evidence="2 3" id="KW-0560">Oxidoreductase</keyword>
<keyword evidence="4" id="KW-1185">Reference proteome</keyword>
<dbReference type="PANTHER" id="PTHR44196:SF4">
    <property type="entry name" value="SHORT CHAIN DEHYDROGENASE"/>
    <property type="match status" value="1"/>
</dbReference>
<reference evidence="3 4" key="1">
    <citation type="submission" date="2018-06" db="EMBL/GenBank/DDBJ databases">
        <authorList>
            <consortium name="Pathogen Informatics"/>
            <person name="Doyle S."/>
        </authorList>
    </citation>
    <scope>NUCLEOTIDE SEQUENCE [LARGE SCALE GENOMIC DNA]</scope>
    <source>
        <strain evidence="3 4">NCTC10283</strain>
    </source>
</reference>
<gene>
    <name evidence="3" type="primary">yciK</name>
    <name evidence="3" type="ORF">NCTC10283_02285</name>
</gene>
<dbReference type="InterPro" id="IPR002347">
    <property type="entry name" value="SDR_fam"/>
</dbReference>
<dbReference type="GO" id="GO:0016020">
    <property type="term" value="C:membrane"/>
    <property type="evidence" value="ECO:0007669"/>
    <property type="project" value="TreeGrafter"/>
</dbReference>
<dbReference type="Pfam" id="PF00106">
    <property type="entry name" value="adh_short"/>
    <property type="match status" value="1"/>
</dbReference>
<dbReference type="EMBL" id="UFSO01000003">
    <property type="protein sequence ID" value="SSY80724.1"/>
    <property type="molecule type" value="Genomic_DNA"/>
</dbReference>
<evidence type="ECO:0000256" key="1">
    <source>
        <dbReference type="ARBA" id="ARBA00006484"/>
    </source>
</evidence>